<dbReference type="InterPro" id="IPR027417">
    <property type="entry name" value="P-loop_NTPase"/>
</dbReference>
<dbReference type="GO" id="GO:0008146">
    <property type="term" value="F:sulfotransferase activity"/>
    <property type="evidence" value="ECO:0007669"/>
    <property type="project" value="InterPro"/>
</dbReference>
<dbReference type="EMBL" id="HM803116">
    <property type="protein sequence ID" value="ADL32669.1"/>
    <property type="molecule type" value="mRNA"/>
</dbReference>
<dbReference type="PANTHER" id="PTHR11783">
    <property type="entry name" value="SULFOTRANSFERASE SULT"/>
    <property type="match status" value="1"/>
</dbReference>
<proteinExistence type="evidence at transcript level"/>
<sequence length="272" mass="31844">ETVLCEDMVFPKQFLRIQPEIRMKAVREFKYRDGDVLICSYPKTGTHWVFNLVHFLMNPGPVADMLTVSPKLVDLHPLEDIENMQSPRVVITHLKPNRLPLEHLEKRGKIILVTRNPRDTMVSHMYHTQRHEVFNYSKLSWSCFFDNWIKGQIPTGSYFDYYNAWQQKLKEQGDNSNILVVHYENLIKDGIGELKKIQQFLGVNNAEERLGQILDRCSWRRLKVDVETGKSPSDGDATAKRSRKGVIGHWRSRFTVAQDEIFNKVLNEKFKD</sequence>
<evidence type="ECO:0000259" key="3">
    <source>
        <dbReference type="Pfam" id="PF00685"/>
    </source>
</evidence>
<feature type="non-terminal residue" evidence="4">
    <location>
        <position position="272"/>
    </location>
</feature>
<evidence type="ECO:0000256" key="1">
    <source>
        <dbReference type="ARBA" id="ARBA00005771"/>
    </source>
</evidence>
<dbReference type="InterPro" id="IPR000863">
    <property type="entry name" value="Sulfotransferase_dom"/>
</dbReference>
<dbReference type="Pfam" id="PF00685">
    <property type="entry name" value="Sulfotransfer_1"/>
    <property type="match status" value="1"/>
</dbReference>
<dbReference type="SUPFAM" id="SSF52540">
    <property type="entry name" value="P-loop containing nucleoside triphosphate hydrolases"/>
    <property type="match status" value="1"/>
</dbReference>
<reference evidence="4" key="1">
    <citation type="journal article" date="2012" name="Mol. Biol. Rep.">
        <title>Genetic diversity of the sulfotransferase-like gene and one nonsynonymous SNP associated with growth traits of clam, Meretrix meretrix.</title>
        <authorList>
            <person name="Wang C."/>
            <person name="You Y."/>
            <person name="Wang H."/>
            <person name="Liu B."/>
        </authorList>
    </citation>
    <scope>NUCLEOTIDE SEQUENCE</scope>
</reference>
<dbReference type="Gene3D" id="3.40.50.300">
    <property type="entry name" value="P-loop containing nucleotide triphosphate hydrolases"/>
    <property type="match status" value="1"/>
</dbReference>
<dbReference type="AlphaFoldDB" id="E0AF00"/>
<keyword evidence="2 4" id="KW-0808">Transferase</keyword>
<comment type="similarity">
    <text evidence="1">Belongs to the sulfotransferase 1 family.</text>
</comment>
<accession>E0AF00</accession>
<evidence type="ECO:0000256" key="2">
    <source>
        <dbReference type="ARBA" id="ARBA00022679"/>
    </source>
</evidence>
<name>E0AF00_MERMT</name>
<evidence type="ECO:0000313" key="4">
    <source>
        <dbReference type="EMBL" id="ADL32669.1"/>
    </source>
</evidence>
<organism evidence="4">
    <name type="scientific">Meretrix meretrix</name>
    <name type="common">Asiatic hard clam</name>
    <name type="synonym">Venus meretrix</name>
    <dbReference type="NCBI Taxonomy" id="291251"/>
    <lineage>
        <taxon>Eukaryota</taxon>
        <taxon>Metazoa</taxon>
        <taxon>Spiralia</taxon>
        <taxon>Lophotrochozoa</taxon>
        <taxon>Mollusca</taxon>
        <taxon>Bivalvia</taxon>
        <taxon>Autobranchia</taxon>
        <taxon>Heteroconchia</taxon>
        <taxon>Euheterodonta</taxon>
        <taxon>Imparidentia</taxon>
        <taxon>Neoheterodontei</taxon>
        <taxon>Venerida</taxon>
        <taxon>Veneroidea</taxon>
        <taxon>Veneridae</taxon>
        <taxon>Meretrix</taxon>
    </lineage>
</organism>
<feature type="non-terminal residue" evidence="4">
    <location>
        <position position="1"/>
    </location>
</feature>
<protein>
    <submittedName>
        <fullName evidence="4">Sulfotransferase-like protein</fullName>
    </submittedName>
</protein>
<feature type="domain" description="Sulfotransferase" evidence="3">
    <location>
        <begin position="33"/>
        <end position="272"/>
    </location>
</feature>